<keyword evidence="2" id="KW-1185">Reference proteome</keyword>
<dbReference type="Proteomes" id="UP000499080">
    <property type="component" value="Unassembled WGS sequence"/>
</dbReference>
<dbReference type="EMBL" id="BGPR01003988">
    <property type="protein sequence ID" value="GBM94642.1"/>
    <property type="molecule type" value="Genomic_DNA"/>
</dbReference>
<proteinExistence type="predicted"/>
<dbReference type="AlphaFoldDB" id="A0A4Y2JZG6"/>
<evidence type="ECO:0000313" key="1">
    <source>
        <dbReference type="EMBL" id="GBM94642.1"/>
    </source>
</evidence>
<gene>
    <name evidence="1" type="ORF">AVEN_213108_1</name>
</gene>
<reference evidence="1 2" key="1">
    <citation type="journal article" date="2019" name="Sci. Rep.">
        <title>Orb-weaving spider Araneus ventricosus genome elucidates the spidroin gene catalogue.</title>
        <authorList>
            <person name="Kono N."/>
            <person name="Nakamura H."/>
            <person name="Ohtoshi R."/>
            <person name="Moran D.A.P."/>
            <person name="Shinohara A."/>
            <person name="Yoshida Y."/>
            <person name="Fujiwara M."/>
            <person name="Mori M."/>
            <person name="Tomita M."/>
            <person name="Arakawa K."/>
        </authorList>
    </citation>
    <scope>NUCLEOTIDE SEQUENCE [LARGE SCALE GENOMIC DNA]</scope>
</reference>
<name>A0A4Y2JZG6_ARAVE</name>
<protein>
    <submittedName>
        <fullName evidence="1">Uncharacterized protein</fullName>
    </submittedName>
</protein>
<evidence type="ECO:0000313" key="2">
    <source>
        <dbReference type="Proteomes" id="UP000499080"/>
    </source>
</evidence>
<sequence>MLPGGTSNMGGGRERRGQMGRLDSIEISLFMWVWCTLNLKSWVKYPPTGVFRKFKGRILDQMPFSSFDCGSKLRGLSQNTPRVASKRVNVDNKTKG</sequence>
<accession>A0A4Y2JZG6</accession>
<comment type="caution">
    <text evidence="1">The sequence shown here is derived from an EMBL/GenBank/DDBJ whole genome shotgun (WGS) entry which is preliminary data.</text>
</comment>
<organism evidence="1 2">
    <name type="scientific">Araneus ventricosus</name>
    <name type="common">Orbweaver spider</name>
    <name type="synonym">Epeira ventricosa</name>
    <dbReference type="NCBI Taxonomy" id="182803"/>
    <lineage>
        <taxon>Eukaryota</taxon>
        <taxon>Metazoa</taxon>
        <taxon>Ecdysozoa</taxon>
        <taxon>Arthropoda</taxon>
        <taxon>Chelicerata</taxon>
        <taxon>Arachnida</taxon>
        <taxon>Araneae</taxon>
        <taxon>Araneomorphae</taxon>
        <taxon>Entelegynae</taxon>
        <taxon>Araneoidea</taxon>
        <taxon>Araneidae</taxon>
        <taxon>Araneus</taxon>
    </lineage>
</organism>